<gene>
    <name evidence="2" type="ORF">NDU88_002468</name>
</gene>
<sequence>MKERSGLSGAPDTGCSARERRNVWSAPRNPAGSLSGPEREEDDQGPSASPGVAGPRPGLPARAEGGGRAGRTGCAAARRLLTPAAFARLGRRPAQAGKPREEPSPPPPRGACRVGGETKVSNPPYPPRWRRERRGSTRVPQGLCLAQGERGNNSEDGPTRILRSPAVDLGSGGPESETAPAGGD</sequence>
<reference evidence="2" key="1">
    <citation type="journal article" date="2022" name="bioRxiv">
        <title>Sequencing and chromosome-scale assembly of the giantPleurodeles waltlgenome.</title>
        <authorList>
            <person name="Brown T."/>
            <person name="Elewa A."/>
            <person name="Iarovenko S."/>
            <person name="Subramanian E."/>
            <person name="Araus A.J."/>
            <person name="Petzold A."/>
            <person name="Susuki M."/>
            <person name="Suzuki K.-i.T."/>
            <person name="Hayashi T."/>
            <person name="Toyoda A."/>
            <person name="Oliveira C."/>
            <person name="Osipova E."/>
            <person name="Leigh N.D."/>
            <person name="Simon A."/>
            <person name="Yun M.H."/>
        </authorList>
    </citation>
    <scope>NUCLEOTIDE SEQUENCE</scope>
    <source>
        <strain evidence="2">20211129_DDA</strain>
        <tissue evidence="2">Liver</tissue>
    </source>
</reference>
<dbReference type="Proteomes" id="UP001066276">
    <property type="component" value="Chromosome 1_2"/>
</dbReference>
<comment type="caution">
    <text evidence="2">The sequence shown here is derived from an EMBL/GenBank/DDBJ whole genome shotgun (WGS) entry which is preliminary data.</text>
</comment>
<evidence type="ECO:0000256" key="1">
    <source>
        <dbReference type="SAM" id="MobiDB-lite"/>
    </source>
</evidence>
<organism evidence="2 3">
    <name type="scientific">Pleurodeles waltl</name>
    <name type="common">Iberian ribbed newt</name>
    <dbReference type="NCBI Taxonomy" id="8319"/>
    <lineage>
        <taxon>Eukaryota</taxon>
        <taxon>Metazoa</taxon>
        <taxon>Chordata</taxon>
        <taxon>Craniata</taxon>
        <taxon>Vertebrata</taxon>
        <taxon>Euteleostomi</taxon>
        <taxon>Amphibia</taxon>
        <taxon>Batrachia</taxon>
        <taxon>Caudata</taxon>
        <taxon>Salamandroidea</taxon>
        <taxon>Salamandridae</taxon>
        <taxon>Pleurodelinae</taxon>
        <taxon>Pleurodeles</taxon>
    </lineage>
</organism>
<evidence type="ECO:0000313" key="3">
    <source>
        <dbReference type="Proteomes" id="UP001066276"/>
    </source>
</evidence>
<dbReference type="EMBL" id="JANPWB010000002">
    <property type="protein sequence ID" value="KAJ1207076.1"/>
    <property type="molecule type" value="Genomic_DNA"/>
</dbReference>
<name>A0AAV7W346_PLEWA</name>
<feature type="region of interest" description="Disordered" evidence="1">
    <location>
        <begin position="1"/>
        <end position="184"/>
    </location>
</feature>
<dbReference type="AlphaFoldDB" id="A0AAV7W346"/>
<evidence type="ECO:0000313" key="2">
    <source>
        <dbReference type="EMBL" id="KAJ1207076.1"/>
    </source>
</evidence>
<protein>
    <submittedName>
        <fullName evidence="2">Uncharacterized protein</fullName>
    </submittedName>
</protein>
<proteinExistence type="predicted"/>
<feature type="compositionally biased region" description="Low complexity" evidence="1">
    <location>
        <begin position="50"/>
        <end position="63"/>
    </location>
</feature>
<keyword evidence="3" id="KW-1185">Reference proteome</keyword>
<accession>A0AAV7W346</accession>